<evidence type="ECO:0000256" key="1">
    <source>
        <dbReference type="SAM" id="MobiDB-lite"/>
    </source>
</evidence>
<sequence>MPRPLSLLLSFARTQALSCLFAFTVVGLLAVARVLPLGEWGVARYDFLLVGCVAAQLVLIAVRFESWREAGVILAFHALGFALEAFKVAHGSWAYPDAALSKVLGVPLYAGFMYAGVGSYMAQAWRRHGLRLAGAPPVPVQVGLAAAAYLNFFGHHFGPDLRWAVTAGLILAFRRTWVVFRVADRTVRLPLLLAFALIGLFVFLAENVATFLGAWVYPDQHAGWRVVSASKWLAWTLMVVVAFLIVSVLKGWEARLAAGTRAPAVRAAARPRPLRPAPPRLPARSPERPSR</sequence>
<feature type="transmembrane region" description="Helical" evidence="2">
    <location>
        <begin position="99"/>
        <end position="117"/>
    </location>
</feature>
<keyword evidence="2" id="KW-1133">Transmembrane helix</keyword>
<dbReference type="Proteomes" id="UP000259030">
    <property type="component" value="Chromosome"/>
</dbReference>
<dbReference type="PIRSF" id="PIRSF009141">
    <property type="entry name" value="UCP009141"/>
    <property type="match status" value="1"/>
</dbReference>
<dbReference type="KEGG" id="dfc:DFI_04245"/>
<dbReference type="InterPro" id="IPR008535">
    <property type="entry name" value="DUF817"/>
</dbReference>
<proteinExistence type="predicted"/>
<feature type="transmembrane region" description="Helical" evidence="2">
    <location>
        <begin position="42"/>
        <end position="62"/>
    </location>
</feature>
<organism evidence="3 4">
    <name type="scientific">Deinococcus ficus</name>
    <dbReference type="NCBI Taxonomy" id="317577"/>
    <lineage>
        <taxon>Bacteria</taxon>
        <taxon>Thermotogati</taxon>
        <taxon>Deinococcota</taxon>
        <taxon>Deinococci</taxon>
        <taxon>Deinococcales</taxon>
        <taxon>Deinococcaceae</taxon>
        <taxon>Deinococcus</taxon>
    </lineage>
</organism>
<name>A0A221SUK5_9DEIO</name>
<dbReference type="EMBL" id="CP021081">
    <property type="protein sequence ID" value="ASN80325.1"/>
    <property type="molecule type" value="Genomic_DNA"/>
</dbReference>
<protein>
    <recommendedName>
        <fullName evidence="5">DUF817 domain-containing protein</fullName>
    </recommendedName>
</protein>
<accession>A0A221SUK5</accession>
<dbReference type="AlphaFoldDB" id="A0A221SUK5"/>
<evidence type="ECO:0000256" key="2">
    <source>
        <dbReference type="SAM" id="Phobius"/>
    </source>
</evidence>
<dbReference type="STRING" id="317577.GCA_000419625_00289"/>
<evidence type="ECO:0008006" key="5">
    <source>
        <dbReference type="Google" id="ProtNLM"/>
    </source>
</evidence>
<feature type="transmembrane region" description="Helical" evidence="2">
    <location>
        <begin position="129"/>
        <end position="149"/>
    </location>
</feature>
<feature type="transmembrane region" description="Helical" evidence="2">
    <location>
        <begin position="74"/>
        <end position="93"/>
    </location>
</feature>
<dbReference type="RefSeq" id="WP_081425707.1">
    <property type="nucleotide sequence ID" value="NZ_CP021081.1"/>
</dbReference>
<feature type="transmembrane region" description="Helical" evidence="2">
    <location>
        <begin position="232"/>
        <end position="252"/>
    </location>
</feature>
<keyword evidence="2" id="KW-0472">Membrane</keyword>
<gene>
    <name evidence="3" type="ORF">DFI_04245</name>
</gene>
<evidence type="ECO:0000313" key="3">
    <source>
        <dbReference type="EMBL" id="ASN80325.1"/>
    </source>
</evidence>
<keyword evidence="4" id="KW-1185">Reference proteome</keyword>
<dbReference type="Pfam" id="PF05675">
    <property type="entry name" value="DUF817"/>
    <property type="match status" value="1"/>
</dbReference>
<feature type="transmembrane region" description="Helical" evidence="2">
    <location>
        <begin position="161"/>
        <end position="180"/>
    </location>
</feature>
<reference evidence="3 4" key="1">
    <citation type="submission" date="2017-05" db="EMBL/GenBank/DDBJ databases">
        <title>The complete genome sequence of Deinococcus ficus isolated from the rhizosphere of the Ficus religiosa L. in Taiwan.</title>
        <authorList>
            <person name="Wu K.-M."/>
            <person name="Liao T.-L."/>
            <person name="Liu Y.-M."/>
            <person name="Young C.-C."/>
            <person name="Tsai S.-F."/>
        </authorList>
    </citation>
    <scope>NUCLEOTIDE SEQUENCE [LARGE SCALE GENOMIC DNA]</scope>
    <source>
        <strain evidence="3 4">CC-FR2-10</strain>
    </source>
</reference>
<keyword evidence="2" id="KW-0812">Transmembrane</keyword>
<feature type="transmembrane region" description="Helical" evidence="2">
    <location>
        <begin position="192"/>
        <end position="217"/>
    </location>
</feature>
<evidence type="ECO:0000313" key="4">
    <source>
        <dbReference type="Proteomes" id="UP000259030"/>
    </source>
</evidence>
<feature type="region of interest" description="Disordered" evidence="1">
    <location>
        <begin position="266"/>
        <end position="291"/>
    </location>
</feature>